<feature type="region of interest" description="Disordered" evidence="1">
    <location>
        <begin position="1"/>
        <end position="23"/>
    </location>
</feature>
<accession>A0AAV2D9H2</accession>
<evidence type="ECO:0000313" key="3">
    <source>
        <dbReference type="Proteomes" id="UP001497516"/>
    </source>
</evidence>
<protein>
    <submittedName>
        <fullName evidence="2">Uncharacterized protein</fullName>
    </submittedName>
</protein>
<sequence>MEEEGGEFEDEVEGASGVQDEDGVRVDEAFTSYKCYESFPPDLDALLEKDPFASLCKSKAEPSTIPLSGCDGSQSRMKKKERRRGLVGGAS</sequence>
<feature type="compositionally biased region" description="Basic residues" evidence="1">
    <location>
        <begin position="76"/>
        <end position="85"/>
    </location>
</feature>
<name>A0AAV2D9H2_9ROSI</name>
<feature type="compositionally biased region" description="Acidic residues" evidence="1">
    <location>
        <begin position="1"/>
        <end position="13"/>
    </location>
</feature>
<evidence type="ECO:0000313" key="2">
    <source>
        <dbReference type="EMBL" id="CAL1370499.1"/>
    </source>
</evidence>
<dbReference type="EMBL" id="OZ034815">
    <property type="protein sequence ID" value="CAL1370499.1"/>
    <property type="molecule type" value="Genomic_DNA"/>
</dbReference>
<evidence type="ECO:0000256" key="1">
    <source>
        <dbReference type="SAM" id="MobiDB-lite"/>
    </source>
</evidence>
<feature type="region of interest" description="Disordered" evidence="1">
    <location>
        <begin position="61"/>
        <end position="91"/>
    </location>
</feature>
<reference evidence="2 3" key="1">
    <citation type="submission" date="2024-04" db="EMBL/GenBank/DDBJ databases">
        <authorList>
            <person name="Fracassetti M."/>
        </authorList>
    </citation>
    <scope>NUCLEOTIDE SEQUENCE [LARGE SCALE GENOMIC DNA]</scope>
</reference>
<keyword evidence="3" id="KW-1185">Reference proteome</keyword>
<dbReference type="Proteomes" id="UP001497516">
    <property type="component" value="Chromosome 2"/>
</dbReference>
<proteinExistence type="predicted"/>
<organism evidence="2 3">
    <name type="scientific">Linum trigynum</name>
    <dbReference type="NCBI Taxonomy" id="586398"/>
    <lineage>
        <taxon>Eukaryota</taxon>
        <taxon>Viridiplantae</taxon>
        <taxon>Streptophyta</taxon>
        <taxon>Embryophyta</taxon>
        <taxon>Tracheophyta</taxon>
        <taxon>Spermatophyta</taxon>
        <taxon>Magnoliopsida</taxon>
        <taxon>eudicotyledons</taxon>
        <taxon>Gunneridae</taxon>
        <taxon>Pentapetalae</taxon>
        <taxon>rosids</taxon>
        <taxon>fabids</taxon>
        <taxon>Malpighiales</taxon>
        <taxon>Linaceae</taxon>
        <taxon>Linum</taxon>
    </lineage>
</organism>
<gene>
    <name evidence="2" type="ORF">LTRI10_LOCUS12622</name>
</gene>
<dbReference type="AlphaFoldDB" id="A0AAV2D9H2"/>